<dbReference type="KEGG" id="hir:HETIRDRAFT_326097"/>
<dbReference type="RefSeq" id="XP_009550320.1">
    <property type="nucleotide sequence ID" value="XM_009552025.1"/>
</dbReference>
<accession>W4JZS3</accession>
<dbReference type="EMBL" id="KI925462">
    <property type="protein sequence ID" value="ETW78341.1"/>
    <property type="molecule type" value="Genomic_DNA"/>
</dbReference>
<evidence type="ECO:0000313" key="1">
    <source>
        <dbReference type="EMBL" id="ETW78341.1"/>
    </source>
</evidence>
<proteinExistence type="predicted"/>
<name>W4JZS3_HETIT</name>
<sequence>MSFPDNLLYAQWPLPLSTYPGWVPKPHIDGFQYAPFPNVHPRHHQMPINYMVKSWHCSGQFPDDTEFGSVASSSAGYAQACLDTPMTPVGMYSQLDFTAL</sequence>
<protein>
    <submittedName>
        <fullName evidence="1">Uncharacterized protein</fullName>
    </submittedName>
</protein>
<keyword evidence="2" id="KW-1185">Reference proteome</keyword>
<dbReference type="GeneID" id="20671209"/>
<dbReference type="HOGENOM" id="CLU_2306511_0_0_1"/>
<dbReference type="AlphaFoldDB" id="W4JZS3"/>
<gene>
    <name evidence="1" type="ORF">HETIRDRAFT_326097</name>
</gene>
<dbReference type="Proteomes" id="UP000030671">
    <property type="component" value="Unassembled WGS sequence"/>
</dbReference>
<reference evidence="1 2" key="1">
    <citation type="journal article" date="2012" name="New Phytol.">
        <title>Insight into trade-off between wood decay and parasitism from the genome of a fungal forest pathogen.</title>
        <authorList>
            <person name="Olson A."/>
            <person name="Aerts A."/>
            <person name="Asiegbu F."/>
            <person name="Belbahri L."/>
            <person name="Bouzid O."/>
            <person name="Broberg A."/>
            <person name="Canback B."/>
            <person name="Coutinho P.M."/>
            <person name="Cullen D."/>
            <person name="Dalman K."/>
            <person name="Deflorio G."/>
            <person name="van Diepen L.T."/>
            <person name="Dunand C."/>
            <person name="Duplessis S."/>
            <person name="Durling M."/>
            <person name="Gonthier P."/>
            <person name="Grimwood J."/>
            <person name="Fossdal C.G."/>
            <person name="Hansson D."/>
            <person name="Henrissat B."/>
            <person name="Hietala A."/>
            <person name="Himmelstrand K."/>
            <person name="Hoffmeister D."/>
            <person name="Hogberg N."/>
            <person name="James T.Y."/>
            <person name="Karlsson M."/>
            <person name="Kohler A."/>
            <person name="Kues U."/>
            <person name="Lee Y.H."/>
            <person name="Lin Y.C."/>
            <person name="Lind M."/>
            <person name="Lindquist E."/>
            <person name="Lombard V."/>
            <person name="Lucas S."/>
            <person name="Lunden K."/>
            <person name="Morin E."/>
            <person name="Murat C."/>
            <person name="Park J."/>
            <person name="Raffaello T."/>
            <person name="Rouze P."/>
            <person name="Salamov A."/>
            <person name="Schmutz J."/>
            <person name="Solheim H."/>
            <person name="Stahlberg J."/>
            <person name="Velez H."/>
            <person name="de Vries R.P."/>
            <person name="Wiebenga A."/>
            <person name="Woodward S."/>
            <person name="Yakovlev I."/>
            <person name="Garbelotto M."/>
            <person name="Martin F."/>
            <person name="Grigoriev I.V."/>
            <person name="Stenlid J."/>
        </authorList>
    </citation>
    <scope>NUCLEOTIDE SEQUENCE [LARGE SCALE GENOMIC DNA]</scope>
    <source>
        <strain evidence="1 2">TC 32-1</strain>
    </source>
</reference>
<dbReference type="InParanoid" id="W4JZS3"/>
<evidence type="ECO:0000313" key="2">
    <source>
        <dbReference type="Proteomes" id="UP000030671"/>
    </source>
</evidence>
<organism evidence="1 2">
    <name type="scientific">Heterobasidion irregulare (strain TC 32-1)</name>
    <dbReference type="NCBI Taxonomy" id="747525"/>
    <lineage>
        <taxon>Eukaryota</taxon>
        <taxon>Fungi</taxon>
        <taxon>Dikarya</taxon>
        <taxon>Basidiomycota</taxon>
        <taxon>Agaricomycotina</taxon>
        <taxon>Agaricomycetes</taxon>
        <taxon>Russulales</taxon>
        <taxon>Bondarzewiaceae</taxon>
        <taxon>Heterobasidion</taxon>
        <taxon>Heterobasidion annosum species complex</taxon>
    </lineage>
</organism>